<dbReference type="RefSeq" id="WP_169377580.1">
    <property type="nucleotide sequence ID" value="NZ_JAHSTY010000001.1"/>
</dbReference>
<accession>A0ABS6NY47</accession>
<proteinExistence type="predicted"/>
<sequence>MKTLELEVGIEGLEGLVCPLIEAMQSLEHLPEFPLQVFRDLVANSLHDVSVSFDGAALTAGNLRGVCRPSRNFELVTAALLALNAYLHR</sequence>
<name>A0ABS6NY47_9PSED</name>
<dbReference type="EMBL" id="JAHSTY010000001">
    <property type="protein sequence ID" value="MBV4452726.1"/>
    <property type="molecule type" value="Genomic_DNA"/>
</dbReference>
<dbReference type="Proteomes" id="UP001048976">
    <property type="component" value="Unassembled WGS sequence"/>
</dbReference>
<organism evidence="1 2">
    <name type="scientific">Pseudomonas azadiae</name>
    <dbReference type="NCBI Taxonomy" id="2843612"/>
    <lineage>
        <taxon>Bacteria</taxon>
        <taxon>Pseudomonadati</taxon>
        <taxon>Pseudomonadota</taxon>
        <taxon>Gammaproteobacteria</taxon>
        <taxon>Pseudomonadales</taxon>
        <taxon>Pseudomonadaceae</taxon>
        <taxon>Pseudomonas</taxon>
    </lineage>
</organism>
<comment type="caution">
    <text evidence="1">The sequence shown here is derived from an EMBL/GenBank/DDBJ whole genome shotgun (WGS) entry which is preliminary data.</text>
</comment>
<gene>
    <name evidence="1" type="ORF">KVG91_08975</name>
</gene>
<reference evidence="1" key="1">
    <citation type="submission" date="2021-06" db="EMBL/GenBank/DDBJ databases">
        <title>Updating the genus Pseudomonas: Description of 43 new species and partition of the Pseudomonas putida group.</title>
        <authorList>
            <person name="Girard L."/>
            <person name="Lood C."/>
            <person name="Vandamme P."/>
            <person name="Rokni-Zadeh H."/>
            <person name="Van Noort V."/>
            <person name="Hofte M."/>
            <person name="Lavigne R."/>
            <person name="De Mot R."/>
        </authorList>
    </citation>
    <scope>NUCLEOTIDE SEQUENCE</scope>
    <source>
        <strain evidence="1">SWRI103</strain>
    </source>
</reference>
<evidence type="ECO:0000313" key="2">
    <source>
        <dbReference type="Proteomes" id="UP001048976"/>
    </source>
</evidence>
<evidence type="ECO:0000313" key="1">
    <source>
        <dbReference type="EMBL" id="MBV4452726.1"/>
    </source>
</evidence>
<protein>
    <submittedName>
        <fullName evidence="1">Uncharacterized protein</fullName>
    </submittedName>
</protein>
<keyword evidence="2" id="KW-1185">Reference proteome</keyword>